<evidence type="ECO:0000256" key="8">
    <source>
        <dbReference type="ARBA" id="ARBA00034143"/>
    </source>
</evidence>
<evidence type="ECO:0000313" key="11">
    <source>
        <dbReference type="EMBL" id="KAF0306726.1"/>
    </source>
</evidence>
<feature type="compositionally biased region" description="Acidic residues" evidence="10">
    <location>
        <begin position="684"/>
        <end position="702"/>
    </location>
</feature>
<evidence type="ECO:0000256" key="5">
    <source>
        <dbReference type="ARBA" id="ARBA00023212"/>
    </source>
</evidence>
<feature type="repeat" description="TPR" evidence="9">
    <location>
        <begin position="184"/>
        <end position="217"/>
    </location>
</feature>
<dbReference type="Gene3D" id="1.25.40.10">
    <property type="entry name" value="Tetratricopeptide repeat domain"/>
    <property type="match status" value="1"/>
</dbReference>
<dbReference type="PANTHER" id="PTHR23040">
    <property type="match status" value="1"/>
</dbReference>
<dbReference type="SMART" id="SM00028">
    <property type="entry name" value="TPR"/>
    <property type="match status" value="4"/>
</dbReference>
<keyword evidence="4 9" id="KW-0802">TPR repeat</keyword>
<feature type="compositionally biased region" description="Acidic residues" evidence="10">
    <location>
        <begin position="555"/>
        <end position="599"/>
    </location>
</feature>
<reference evidence="11 12" key="1">
    <citation type="submission" date="2019-07" db="EMBL/GenBank/DDBJ databases">
        <title>Draft genome assembly of a fouling barnacle, Amphibalanus amphitrite (Darwin, 1854): The first reference genome for Thecostraca.</title>
        <authorList>
            <person name="Kim W."/>
        </authorList>
    </citation>
    <scope>NUCLEOTIDE SEQUENCE [LARGE SCALE GENOMIC DNA]</scope>
    <source>
        <strain evidence="11">SNU_AA5</strain>
        <tissue evidence="11">Soma without cirri and trophi</tissue>
    </source>
</reference>
<evidence type="ECO:0000256" key="6">
    <source>
        <dbReference type="ARBA" id="ARBA00023273"/>
    </source>
</evidence>
<comment type="caution">
    <text evidence="11">The sequence shown here is derived from an EMBL/GenBank/DDBJ whole genome shotgun (WGS) entry which is preliminary data.</text>
</comment>
<dbReference type="Proteomes" id="UP000440578">
    <property type="component" value="Unassembled WGS sequence"/>
</dbReference>
<proteinExistence type="predicted"/>
<dbReference type="SUPFAM" id="SSF48452">
    <property type="entry name" value="TPR-like"/>
    <property type="match status" value="1"/>
</dbReference>
<keyword evidence="5" id="KW-0206">Cytoskeleton</keyword>
<feature type="compositionally biased region" description="Low complexity" evidence="10">
    <location>
        <begin position="468"/>
        <end position="507"/>
    </location>
</feature>
<feature type="region of interest" description="Disordered" evidence="10">
    <location>
        <begin position="381"/>
        <end position="702"/>
    </location>
</feature>
<dbReference type="PANTHER" id="PTHR23040:SF1">
    <property type="entry name" value="OUTER DYNEIN ARM-DOCKING COMPLEX SUBUNIT 4"/>
    <property type="match status" value="1"/>
</dbReference>
<evidence type="ECO:0000256" key="2">
    <source>
        <dbReference type="ARBA" id="ARBA00022490"/>
    </source>
</evidence>
<evidence type="ECO:0000256" key="1">
    <source>
        <dbReference type="ARBA" id="ARBA00004430"/>
    </source>
</evidence>
<protein>
    <recommendedName>
        <fullName evidence="7">Outer dynein arm-docking complex subunit 4</fullName>
    </recommendedName>
    <alternativeName>
        <fullName evidence="8">Tetratricopeptide repeat protein 25</fullName>
    </alternativeName>
</protein>
<dbReference type="InterPro" id="IPR011990">
    <property type="entry name" value="TPR-like_helical_dom_sf"/>
</dbReference>
<evidence type="ECO:0000313" key="12">
    <source>
        <dbReference type="Proteomes" id="UP000440578"/>
    </source>
</evidence>
<dbReference type="InterPro" id="IPR040111">
    <property type="entry name" value="ODAD4"/>
</dbReference>
<feature type="compositionally biased region" description="Acidic residues" evidence="10">
    <location>
        <begin position="613"/>
        <end position="659"/>
    </location>
</feature>
<evidence type="ECO:0000256" key="4">
    <source>
        <dbReference type="ARBA" id="ARBA00022803"/>
    </source>
</evidence>
<accession>A0A6A4WH09</accession>
<keyword evidence="6" id="KW-0966">Cell projection</keyword>
<evidence type="ECO:0000256" key="3">
    <source>
        <dbReference type="ARBA" id="ARBA00022737"/>
    </source>
</evidence>
<sequence length="702" mass="76856">MGKILRQIQAKKEKEIQASTWRGQKRKQSPTEQDDAKKNYGCKTLLEELSKDKAFLQKLIHHPELTGPCKDEIVKEASEVLEFMQTRQEFWGQQKPLYARKIQRKMAEGKTTVDEEDEQLRRRIDEKKSRVQANHETVTRLLVDIDATLQRAEYERALQMCAEAEQTIKSYSLTWLPRRQAYLGVVYSALGDAHLKLGHYREALKWHNKDLELSKDNPRLLHSRARALDNLGRTHATFRRYQAAIDAWEQRIPLSRSPEKRTWLFHEIGTCYRELGRHETARFYGTKCVKEARRCEQQAWIMRGLWLLAEAETQLEVMDAALKHFDQAIELATAHGTKQEVKALEAACQRAVELMKQRDADRAKAKALYTTVGVIQPRRSVGGNVKFDEPDESEEEAQERMPRPNIVLIEGADESGSVIDISDSFDDTGSYVDWTDEDTLPPEEPSQEQLAAAPDGEEGEDEDESSGEDSSPRSSGEETGAAAAASGDEEGQTAAETEQETTGGETTALEDGEEDTVGETTDGEDDGETTEGEEETDVGETTEGGETGDTAATGEEAETEDGGEETQAEDGGEATEEGGDTEAATEETGEEEATEEGAAAEEAPAEEKAAEEGATEEAPAEEAPAEEAPAEEAPAEEAPSEEAPAEEGAAEEAPAEEEATPAAEEAPADATEGGEAEAPPAEADGAEEAPAEPAEDADTPAE</sequence>
<evidence type="ECO:0000256" key="7">
    <source>
        <dbReference type="ARBA" id="ARBA00034139"/>
    </source>
</evidence>
<feature type="region of interest" description="Disordered" evidence="10">
    <location>
        <begin position="1"/>
        <end position="36"/>
    </location>
</feature>
<feature type="compositionally biased region" description="Acidic residues" evidence="10">
    <location>
        <begin position="455"/>
        <end position="467"/>
    </location>
</feature>
<keyword evidence="2" id="KW-0963">Cytoplasm</keyword>
<organism evidence="11 12">
    <name type="scientific">Amphibalanus amphitrite</name>
    <name type="common">Striped barnacle</name>
    <name type="synonym">Balanus amphitrite</name>
    <dbReference type="NCBI Taxonomy" id="1232801"/>
    <lineage>
        <taxon>Eukaryota</taxon>
        <taxon>Metazoa</taxon>
        <taxon>Ecdysozoa</taxon>
        <taxon>Arthropoda</taxon>
        <taxon>Crustacea</taxon>
        <taxon>Multicrustacea</taxon>
        <taxon>Cirripedia</taxon>
        <taxon>Thoracica</taxon>
        <taxon>Thoracicalcarea</taxon>
        <taxon>Balanomorpha</taxon>
        <taxon>Balanoidea</taxon>
        <taxon>Balanidae</taxon>
        <taxon>Amphibalaninae</taxon>
        <taxon>Amphibalanus</taxon>
    </lineage>
</organism>
<name>A0A6A4WH09_AMPAM</name>
<feature type="compositionally biased region" description="Acidic residues" evidence="10">
    <location>
        <begin position="508"/>
        <end position="540"/>
    </location>
</feature>
<dbReference type="AlphaFoldDB" id="A0A6A4WH09"/>
<gene>
    <name evidence="11" type="primary">ttc25_0</name>
    <name evidence="11" type="ORF">FJT64_021852</name>
</gene>
<dbReference type="GO" id="GO:0005930">
    <property type="term" value="C:axoneme"/>
    <property type="evidence" value="ECO:0007669"/>
    <property type="project" value="UniProtKB-SubCell"/>
</dbReference>
<keyword evidence="12" id="KW-1185">Reference proteome</keyword>
<evidence type="ECO:0000256" key="9">
    <source>
        <dbReference type="PROSITE-ProRule" id="PRU00339"/>
    </source>
</evidence>
<evidence type="ECO:0000256" key="10">
    <source>
        <dbReference type="SAM" id="MobiDB-lite"/>
    </source>
</evidence>
<feature type="compositionally biased region" description="Low complexity" evidence="10">
    <location>
        <begin position="660"/>
        <end position="683"/>
    </location>
</feature>
<dbReference type="EMBL" id="VIIS01000639">
    <property type="protein sequence ID" value="KAF0306726.1"/>
    <property type="molecule type" value="Genomic_DNA"/>
</dbReference>
<dbReference type="PROSITE" id="PS50005">
    <property type="entry name" value="TPR"/>
    <property type="match status" value="1"/>
</dbReference>
<dbReference type="OrthoDB" id="6382072at2759"/>
<dbReference type="InterPro" id="IPR019734">
    <property type="entry name" value="TPR_rpt"/>
</dbReference>
<keyword evidence="3" id="KW-0677">Repeat</keyword>
<comment type="subcellular location">
    <subcellularLocation>
        <location evidence="1">Cytoplasm</location>
        <location evidence="1">Cytoskeleton</location>
        <location evidence="1">Cilium axoneme</location>
    </subcellularLocation>
</comment>
<dbReference type="Pfam" id="PF13176">
    <property type="entry name" value="TPR_7"/>
    <property type="match status" value="1"/>
</dbReference>